<proteinExistence type="predicted"/>
<comment type="caution">
    <text evidence="1">The sequence shown here is derived from an EMBL/GenBank/DDBJ whole genome shotgun (WGS) entry which is preliminary data.</text>
</comment>
<organism evidence="1">
    <name type="scientific">marine sediment metagenome</name>
    <dbReference type="NCBI Taxonomy" id="412755"/>
    <lineage>
        <taxon>unclassified sequences</taxon>
        <taxon>metagenomes</taxon>
        <taxon>ecological metagenomes</taxon>
    </lineage>
</organism>
<protein>
    <submittedName>
        <fullName evidence="1">Uncharacterized protein</fullName>
    </submittedName>
</protein>
<name>X1QJX2_9ZZZZ</name>
<gene>
    <name evidence="1" type="ORF">S06H3_55000</name>
</gene>
<feature type="non-terminal residue" evidence="1">
    <location>
        <position position="101"/>
    </location>
</feature>
<reference evidence="1" key="1">
    <citation type="journal article" date="2014" name="Front. Microbiol.">
        <title>High frequency of phylogenetically diverse reductive dehalogenase-homologous genes in deep subseafloor sedimentary metagenomes.</title>
        <authorList>
            <person name="Kawai M."/>
            <person name="Futagami T."/>
            <person name="Toyoda A."/>
            <person name="Takaki Y."/>
            <person name="Nishi S."/>
            <person name="Hori S."/>
            <person name="Arai W."/>
            <person name="Tsubouchi T."/>
            <person name="Morono Y."/>
            <person name="Uchiyama I."/>
            <person name="Ito T."/>
            <person name="Fujiyama A."/>
            <person name="Inagaki F."/>
            <person name="Takami H."/>
        </authorList>
    </citation>
    <scope>NUCLEOTIDE SEQUENCE</scope>
    <source>
        <strain evidence="1">Expedition CK06-06</strain>
    </source>
</reference>
<accession>X1QJX2</accession>
<dbReference type="AlphaFoldDB" id="X1QJX2"/>
<sequence>MQKTVEYINNRVSPATVQLLIRERSKGNSLRQLGRIFNRSHERIRQVLAKYDLPQVTLLPETTVAAKLGYLPAWLIQLRKEGIINPIKSAYYWLYSEEQVR</sequence>
<dbReference type="EMBL" id="BARV01035221">
    <property type="protein sequence ID" value="GAI55111.1"/>
    <property type="molecule type" value="Genomic_DNA"/>
</dbReference>
<evidence type="ECO:0000313" key="1">
    <source>
        <dbReference type="EMBL" id="GAI55111.1"/>
    </source>
</evidence>